<dbReference type="EMBL" id="LN902841">
    <property type="protein sequence ID" value="CDS40353.1"/>
    <property type="molecule type" value="Genomic_DNA"/>
</dbReference>
<feature type="transmembrane region" description="Helical" evidence="1">
    <location>
        <begin position="27"/>
        <end position="44"/>
    </location>
</feature>
<keyword evidence="3" id="KW-1185">Reference proteome</keyword>
<accession>A0A068Y6D2</accession>
<dbReference type="AlphaFoldDB" id="A0A068Y6D2"/>
<organism evidence="2 3">
    <name type="scientific">Echinococcus multilocularis</name>
    <name type="common">Fox tapeworm</name>
    <dbReference type="NCBI Taxonomy" id="6211"/>
    <lineage>
        <taxon>Eukaryota</taxon>
        <taxon>Metazoa</taxon>
        <taxon>Spiralia</taxon>
        <taxon>Lophotrochozoa</taxon>
        <taxon>Platyhelminthes</taxon>
        <taxon>Cestoda</taxon>
        <taxon>Eucestoda</taxon>
        <taxon>Cyclophyllidea</taxon>
        <taxon>Taeniidae</taxon>
        <taxon>Echinococcus</taxon>
    </lineage>
</organism>
<sequence>MYQNTSFGAHVSFCECVPQAWPPNTKFWVGVLCIFFTMIQSSYFHNRSTATSKLVLPSVSITCISSLVANFPPCMLSTLHPYEASLLSSFHCVHIVII</sequence>
<evidence type="ECO:0000313" key="2">
    <source>
        <dbReference type="EMBL" id="CDS40353.1"/>
    </source>
</evidence>
<evidence type="ECO:0000256" key="1">
    <source>
        <dbReference type="SAM" id="Phobius"/>
    </source>
</evidence>
<reference evidence="2" key="1">
    <citation type="journal article" date="2013" name="Nature">
        <title>The genomes of four tapeworm species reveal adaptations to parasitism.</title>
        <authorList>
            <person name="Tsai I.J."/>
            <person name="Zarowiecki M."/>
            <person name="Holroyd N."/>
            <person name="Garciarrubio A."/>
            <person name="Sanchez-Flores A."/>
            <person name="Brooks K.L."/>
            <person name="Tracey A."/>
            <person name="Bobes R.J."/>
            <person name="Fragoso G."/>
            <person name="Sciutto E."/>
            <person name="Aslett M."/>
            <person name="Beasley H."/>
            <person name="Bennett H.M."/>
            <person name="Cai J."/>
            <person name="Camicia F."/>
            <person name="Clark R."/>
            <person name="Cucher M."/>
            <person name="De Silva N."/>
            <person name="Day T.A."/>
            <person name="Deplazes P."/>
            <person name="Estrada K."/>
            <person name="Fernandez C."/>
            <person name="Holland P.W."/>
            <person name="Hou J."/>
            <person name="Hu S."/>
            <person name="Huckvale T."/>
            <person name="Hung S.S."/>
            <person name="Kamenetzky L."/>
            <person name="Keane J.A."/>
            <person name="Kiss F."/>
            <person name="Koziol U."/>
            <person name="Lambert O."/>
            <person name="Liu K."/>
            <person name="Luo X."/>
            <person name="Luo Y."/>
            <person name="Macchiaroli N."/>
            <person name="Nichol S."/>
            <person name="Paps J."/>
            <person name="Parkinson J."/>
            <person name="Pouchkina-Stantcheva N."/>
            <person name="Riddiford N."/>
            <person name="Rosenzvit M."/>
            <person name="Salinas G."/>
            <person name="Wasmuth J.D."/>
            <person name="Zamanian M."/>
            <person name="Zheng Y."/>
            <person name="Cai X."/>
            <person name="Soberon X."/>
            <person name="Olson P.D."/>
            <person name="Laclette J.P."/>
            <person name="Brehm K."/>
            <person name="Berriman M."/>
            <person name="Garciarrubio A."/>
            <person name="Bobes R.J."/>
            <person name="Fragoso G."/>
            <person name="Sanchez-Flores A."/>
            <person name="Estrada K."/>
            <person name="Cevallos M.A."/>
            <person name="Morett E."/>
            <person name="Gonzalez V."/>
            <person name="Portillo T."/>
            <person name="Ochoa-Leyva A."/>
            <person name="Jose M.V."/>
            <person name="Sciutto E."/>
            <person name="Landa A."/>
            <person name="Jimenez L."/>
            <person name="Valdes V."/>
            <person name="Carrero J.C."/>
            <person name="Larralde C."/>
            <person name="Morales-Montor J."/>
            <person name="Limon-Lason J."/>
            <person name="Soberon X."/>
            <person name="Laclette J.P."/>
        </authorList>
    </citation>
    <scope>NUCLEOTIDE SEQUENCE [LARGE SCALE GENOMIC DNA]</scope>
</reference>
<dbReference type="Proteomes" id="UP000017246">
    <property type="component" value="Unassembled WGS sequence"/>
</dbReference>
<protein>
    <submittedName>
        <fullName evidence="2">Expressed protein</fullName>
    </submittedName>
</protein>
<gene>
    <name evidence="2" type="ORF">EmuJ_000792900</name>
</gene>
<keyword evidence="1" id="KW-0472">Membrane</keyword>
<proteinExistence type="predicted"/>
<reference evidence="2" key="2">
    <citation type="submission" date="2015-11" db="EMBL/GenBank/DDBJ databases">
        <authorList>
            <person name="Zhang Y."/>
            <person name="Guo Z."/>
        </authorList>
    </citation>
    <scope>NUCLEOTIDE SEQUENCE</scope>
</reference>
<name>A0A068Y6D2_ECHMU</name>
<evidence type="ECO:0000313" key="3">
    <source>
        <dbReference type="Proteomes" id="UP000017246"/>
    </source>
</evidence>
<keyword evidence="1" id="KW-0812">Transmembrane</keyword>
<keyword evidence="1" id="KW-1133">Transmembrane helix</keyword>